<keyword evidence="11" id="KW-0175">Coiled coil</keyword>
<dbReference type="InterPro" id="IPR000306">
    <property type="entry name" value="Znf_FYVE"/>
</dbReference>
<evidence type="ECO:0000313" key="16">
    <source>
        <dbReference type="Proteomes" id="UP000054937"/>
    </source>
</evidence>
<dbReference type="Gene3D" id="3.30.40.10">
    <property type="entry name" value="Zinc/RING finger domain, C3HC4 (zinc finger)"/>
    <property type="match status" value="1"/>
</dbReference>
<dbReference type="Pfam" id="PF00118">
    <property type="entry name" value="Cpn60_TCP1"/>
    <property type="match status" value="1"/>
</dbReference>
<evidence type="ECO:0000256" key="5">
    <source>
        <dbReference type="ARBA" id="ARBA00022771"/>
    </source>
</evidence>
<dbReference type="EC" id="2.7.1.150" evidence="1"/>
<dbReference type="Gene3D" id="3.50.7.10">
    <property type="entry name" value="GroEL"/>
    <property type="match status" value="1"/>
</dbReference>
<keyword evidence="7" id="KW-0862">Zinc</keyword>
<dbReference type="Pfam" id="PF01363">
    <property type="entry name" value="FYVE"/>
    <property type="match status" value="1"/>
</dbReference>
<dbReference type="InterPro" id="IPR044769">
    <property type="entry name" value="PIKfyve_PIPKc"/>
</dbReference>
<evidence type="ECO:0000256" key="10">
    <source>
        <dbReference type="PROSITE-ProRule" id="PRU00781"/>
    </source>
</evidence>
<feature type="region of interest" description="Disordered" evidence="12">
    <location>
        <begin position="1287"/>
        <end position="1311"/>
    </location>
</feature>
<keyword evidence="8 10" id="KW-0067">ATP-binding</keyword>
<feature type="region of interest" description="Disordered" evidence="12">
    <location>
        <begin position="1388"/>
        <end position="1423"/>
    </location>
</feature>
<gene>
    <name evidence="15" type="ORF">PPERSA_10535</name>
</gene>
<evidence type="ECO:0000259" key="14">
    <source>
        <dbReference type="PROSITE" id="PS51455"/>
    </source>
</evidence>
<keyword evidence="2 10" id="KW-0808">Transferase</keyword>
<dbReference type="InterPro" id="IPR027483">
    <property type="entry name" value="PInositol-4-P-4/5-kinase_C_sf"/>
</dbReference>
<dbReference type="OMA" id="GEINWLT"/>
<dbReference type="GO" id="GO:0010008">
    <property type="term" value="C:endosome membrane"/>
    <property type="evidence" value="ECO:0007669"/>
    <property type="project" value="TreeGrafter"/>
</dbReference>
<evidence type="ECO:0000259" key="13">
    <source>
        <dbReference type="PROSITE" id="PS50178"/>
    </source>
</evidence>
<dbReference type="InterPro" id="IPR002423">
    <property type="entry name" value="Cpn60/GroEL/TCP-1"/>
</dbReference>
<evidence type="ECO:0000256" key="12">
    <source>
        <dbReference type="SAM" id="MobiDB-lite"/>
    </source>
</evidence>
<dbReference type="InterPro" id="IPR027409">
    <property type="entry name" value="GroEL-like_apical_dom_sf"/>
</dbReference>
<sequence length="1575" mass="185228">MSRYQEIQPEKFLMPKEKWQPDEGSKNCFDCNASFNLFRRRHHCRKCGRIFCDSLIKEKNVNSFIFVRCSDNFIIGKYFNSDNKKIRFCKECYRQASEFIQDLLGIDIQESEDKIQSKSKFNDNNNKKNSENQNSFQNNQVSIASQQQNECRNNQNDFQKFQRSFEHDKEDNQLDFVSKKELEDMVMKKIRFLTDYLLGKNICSEKWKNYLFKFLQKSVQAIIIDSTKHSDKRDICDYVKVKKLLLKQDRKNFINYTQGIVCRNNVCNKKMRKNFENPKILIIASPIEYPAQDTNLENIIKNERKFIKKVVDQILSLNPDVVFVGASVCKLAIDQLFLNNVTLVYKIKPSILTKIAKATRSKIITELDRLGQIGNHKPLGTCRSLNFTQEQEISKHKDPTLMVLEAHNTYGGVSILIGGQSMEELKKVKRLIQEVLRLGRHLWLEKNMIYTNIQLLNSYRQLDKNRRIDEICSYGNFSMFTDEFLSLEEFIETKKMKYTRINFVRGQIENFNDIKSKEELENYIAQRGNNFNDSKVPYFVEICDTVNKDLNFTNHNQDISLAKYIIKKVDDLQNRCDICKRPKYNHVYIFYHGDTFVRIQAEDKYGLQNQQKWGVQGNQIQDKQKNVDLFKKKQSELETYFECEKCETVSSLNRLLGQGPSNASQSQSQNSNSKRASKVQSQQGAEQFSGQRISSKKESIISIVDESGHMQGKHNSHRFKIGDLEKSINQLGNGNLLLDDSGFDFQKYEFIPVFEKEPMSYISWAHNSAQYMQDVYLKENFNEYEYVFQKEQKMESLNGQGFSIQKSDFEDDQKLKEFLEQKLNMDYENKQEYNSLETYKIDIPLKKKIVFSAIKSQGQQKVNPELQILKQQIDDLDQEQQQNLSNSQFTPLQQKPLTLEKQISEEILTSNMNNVNMEKKLNSEQQLYLGNIQKKQGGQYEKIGNVTIYFPVQFEALRMCNNISLNRFIQSCLSSSGFETQGGKQNADFFKSADDLIITKVINQAEFKHFKKIALSYFHHMYIHRFESKPSLLAKIYGMLHVKIQNRDLYMVIMENLFFGIPAKEPYISVYDLKGSETNRFLKSVSSTLLDTNYKIDRNSEPLPVNKESYVIIDRALQRDCKFLASADVVDYSLLMIIDKKNMSLKMGLIDYLRDFDWASDIENKYKYLKTLGNVPTIVQPKKYKSRFLEEFLKRYIVEVNFKKDSLQTKKQGEKNMLCEKSLTEIIKQQDELIKQEIQNKNLISQNQESMEELAEKIQKINREQQEKILSQLREIEMKKRNEIEQEKRRYQEEQQQRLLHHKSKQESHHRENQILENNQQQQIIQDDIQMGKIQQNGQGNTDNQSKQKRQSEKSVEMVIDQNDDQQLINSRNNIEKDVIINNKNYKNDNINNDDNNGNNNNSQFNQNDLTNINNKSDKNDVQNNFDIKAQNGSIYDKNDKKQNDDTLQNLELNELDEQQQLEQFDLQMLKQKSLQELEDENEAEQEKIEKMKNASLMKQIDEEYDSSSISQKDYSDKGYNIENFQQQVEYDSIKQISENLRKQNLEENYGSNLALQAIQEEEINENIDELKQKV</sequence>
<keyword evidence="5 9" id="KW-0863">Zinc-finger</keyword>
<evidence type="ECO:0000256" key="2">
    <source>
        <dbReference type="ARBA" id="ARBA00022679"/>
    </source>
</evidence>
<dbReference type="PROSITE" id="PS51455">
    <property type="entry name" value="PIPK"/>
    <property type="match status" value="1"/>
</dbReference>
<dbReference type="GO" id="GO:0000285">
    <property type="term" value="F:1-phosphatidylinositol-3-phosphate 5-kinase activity"/>
    <property type="evidence" value="ECO:0007669"/>
    <property type="project" value="UniProtKB-EC"/>
</dbReference>
<evidence type="ECO:0000256" key="8">
    <source>
        <dbReference type="ARBA" id="ARBA00022840"/>
    </source>
</evidence>
<dbReference type="EMBL" id="LDAU01000028">
    <property type="protein sequence ID" value="KRX10436.1"/>
    <property type="molecule type" value="Genomic_DNA"/>
</dbReference>
<feature type="compositionally biased region" description="Polar residues" evidence="12">
    <location>
        <begin position="678"/>
        <end position="692"/>
    </location>
</feature>
<dbReference type="GO" id="GO:0005524">
    <property type="term" value="F:ATP binding"/>
    <property type="evidence" value="ECO:0007669"/>
    <property type="project" value="UniProtKB-UniRule"/>
</dbReference>
<keyword evidence="16" id="KW-1185">Reference proteome</keyword>
<feature type="region of interest" description="Disordered" evidence="12">
    <location>
        <begin position="657"/>
        <end position="694"/>
    </location>
</feature>
<dbReference type="Gene3D" id="3.30.800.10">
    <property type="entry name" value="Phosphatidylinositol Phosphate Kinase II Beta"/>
    <property type="match status" value="1"/>
</dbReference>
<feature type="region of interest" description="Disordered" evidence="12">
    <location>
        <begin position="1335"/>
        <end position="1371"/>
    </location>
</feature>
<keyword evidence="6 10" id="KW-0418">Kinase</keyword>
<feature type="compositionally biased region" description="Basic and acidic residues" evidence="12">
    <location>
        <begin position="1287"/>
        <end position="1296"/>
    </location>
</feature>
<evidence type="ECO:0000256" key="3">
    <source>
        <dbReference type="ARBA" id="ARBA00022723"/>
    </source>
</evidence>
<dbReference type="SMART" id="SM00064">
    <property type="entry name" value="FYVE"/>
    <property type="match status" value="1"/>
</dbReference>
<dbReference type="OrthoDB" id="312434at2759"/>
<evidence type="ECO:0000256" key="6">
    <source>
        <dbReference type="ARBA" id="ARBA00022777"/>
    </source>
</evidence>
<dbReference type="SMART" id="SM00330">
    <property type="entry name" value="PIPKc"/>
    <property type="match status" value="1"/>
</dbReference>
<dbReference type="CDD" id="cd17300">
    <property type="entry name" value="PIPKc_PIKfyve"/>
    <property type="match status" value="1"/>
</dbReference>
<dbReference type="InterPro" id="IPR027484">
    <property type="entry name" value="PInositol-4-P-5-kinase_N"/>
</dbReference>
<dbReference type="PROSITE" id="PS50178">
    <property type="entry name" value="ZF_FYVE"/>
    <property type="match status" value="1"/>
</dbReference>
<feature type="compositionally biased region" description="Low complexity" evidence="12">
    <location>
        <begin position="1388"/>
        <end position="1412"/>
    </location>
</feature>
<feature type="compositionally biased region" description="Low complexity" evidence="12">
    <location>
        <begin position="661"/>
        <end position="673"/>
    </location>
</feature>
<feature type="domain" description="PIPK" evidence="14">
    <location>
        <begin position="880"/>
        <end position="1196"/>
    </location>
</feature>
<dbReference type="PANTHER" id="PTHR45748:SF7">
    <property type="entry name" value="1-PHOSPHATIDYLINOSITOL 3-PHOSPHATE 5-KINASE-RELATED"/>
    <property type="match status" value="1"/>
</dbReference>
<proteinExistence type="predicted"/>
<dbReference type="InterPro" id="IPR002498">
    <property type="entry name" value="PInositol-4-P-4/5-kinase_core"/>
</dbReference>
<evidence type="ECO:0000313" key="15">
    <source>
        <dbReference type="EMBL" id="KRX10436.1"/>
    </source>
</evidence>
<organism evidence="15 16">
    <name type="scientific">Pseudocohnilembus persalinus</name>
    <name type="common">Ciliate</name>
    <dbReference type="NCBI Taxonomy" id="266149"/>
    <lineage>
        <taxon>Eukaryota</taxon>
        <taxon>Sar</taxon>
        <taxon>Alveolata</taxon>
        <taxon>Ciliophora</taxon>
        <taxon>Intramacronucleata</taxon>
        <taxon>Oligohymenophorea</taxon>
        <taxon>Scuticociliatia</taxon>
        <taxon>Philasterida</taxon>
        <taxon>Pseudocohnilembidae</taxon>
        <taxon>Pseudocohnilembus</taxon>
    </lineage>
</organism>
<comment type="caution">
    <text evidence="15">The sequence shown here is derived from an EMBL/GenBank/DDBJ whole genome shotgun (WGS) entry which is preliminary data.</text>
</comment>
<accession>A0A0V0R7F9</accession>
<evidence type="ECO:0000256" key="9">
    <source>
        <dbReference type="PROSITE-ProRule" id="PRU00091"/>
    </source>
</evidence>
<evidence type="ECO:0000256" key="4">
    <source>
        <dbReference type="ARBA" id="ARBA00022741"/>
    </source>
</evidence>
<dbReference type="InterPro" id="IPR013083">
    <property type="entry name" value="Znf_RING/FYVE/PHD"/>
</dbReference>
<feature type="coiled-coil region" evidence="11">
    <location>
        <begin position="1448"/>
        <end position="1495"/>
    </location>
</feature>
<dbReference type="InterPro" id="IPR017455">
    <property type="entry name" value="Znf_FYVE-rel"/>
</dbReference>
<dbReference type="Proteomes" id="UP000054937">
    <property type="component" value="Unassembled WGS sequence"/>
</dbReference>
<keyword evidence="3" id="KW-0479">Metal-binding</keyword>
<dbReference type="GO" id="GO:0046854">
    <property type="term" value="P:phosphatidylinositol phosphate biosynthetic process"/>
    <property type="evidence" value="ECO:0007669"/>
    <property type="project" value="TreeGrafter"/>
</dbReference>
<evidence type="ECO:0000256" key="11">
    <source>
        <dbReference type="SAM" id="Coils"/>
    </source>
</evidence>
<dbReference type="InParanoid" id="A0A0V0R7F9"/>
<evidence type="ECO:0000256" key="1">
    <source>
        <dbReference type="ARBA" id="ARBA00012009"/>
    </source>
</evidence>
<protein>
    <recommendedName>
        <fullName evidence="1">1-phosphatidylinositol-3-phosphate 5-kinase</fullName>
        <ecNumber evidence="1">2.7.1.150</ecNumber>
    </recommendedName>
</protein>
<reference evidence="15 16" key="1">
    <citation type="journal article" date="2015" name="Sci. Rep.">
        <title>Genome of the facultative scuticociliatosis pathogen Pseudocohnilembus persalinus provides insight into its virulence through horizontal gene transfer.</title>
        <authorList>
            <person name="Xiong J."/>
            <person name="Wang G."/>
            <person name="Cheng J."/>
            <person name="Tian M."/>
            <person name="Pan X."/>
            <person name="Warren A."/>
            <person name="Jiang C."/>
            <person name="Yuan D."/>
            <person name="Miao W."/>
        </authorList>
    </citation>
    <scope>NUCLEOTIDE SEQUENCE [LARGE SCALE GENOMIC DNA]</scope>
    <source>
        <strain evidence="15">36N120E</strain>
    </source>
</reference>
<keyword evidence="4 10" id="KW-0547">Nucleotide-binding</keyword>
<dbReference type="SUPFAM" id="SSF57903">
    <property type="entry name" value="FYVE/PHD zinc finger"/>
    <property type="match status" value="1"/>
</dbReference>
<dbReference type="Gene3D" id="3.30.810.10">
    <property type="entry name" value="2-Layer Sandwich"/>
    <property type="match status" value="1"/>
</dbReference>
<dbReference type="Pfam" id="PF01504">
    <property type="entry name" value="PIP5K"/>
    <property type="match status" value="1"/>
</dbReference>
<dbReference type="GO" id="GO:0008270">
    <property type="term" value="F:zinc ion binding"/>
    <property type="evidence" value="ECO:0007669"/>
    <property type="project" value="UniProtKB-KW"/>
</dbReference>
<dbReference type="SUPFAM" id="SSF52029">
    <property type="entry name" value="GroEL apical domain-like"/>
    <property type="match status" value="1"/>
</dbReference>
<dbReference type="PANTHER" id="PTHR45748">
    <property type="entry name" value="1-PHOSPHATIDYLINOSITOL 3-PHOSPHATE 5-KINASE-RELATED"/>
    <property type="match status" value="1"/>
</dbReference>
<dbReference type="InterPro" id="IPR011011">
    <property type="entry name" value="Znf_FYVE_PHD"/>
</dbReference>
<dbReference type="SUPFAM" id="SSF56104">
    <property type="entry name" value="SAICAR synthase-like"/>
    <property type="match status" value="1"/>
</dbReference>
<name>A0A0V0R7F9_PSEPJ</name>
<feature type="domain" description="FYVE-type" evidence="13">
    <location>
        <begin position="22"/>
        <end position="97"/>
    </location>
</feature>
<evidence type="ECO:0000256" key="7">
    <source>
        <dbReference type="ARBA" id="ARBA00022833"/>
    </source>
</evidence>